<reference evidence="2 3" key="1">
    <citation type="submission" date="2009-09" db="EMBL/GenBank/DDBJ databases">
        <authorList>
            <person name="Weinstock G."/>
            <person name="Sodergren E."/>
            <person name="Clifton S."/>
            <person name="Fulton L."/>
            <person name="Fulton B."/>
            <person name="Courtney L."/>
            <person name="Fronick C."/>
            <person name="Harrison M."/>
            <person name="Strong C."/>
            <person name="Farmer C."/>
            <person name="Delahaunty K."/>
            <person name="Markovic C."/>
            <person name="Hall O."/>
            <person name="Minx P."/>
            <person name="Tomlinson C."/>
            <person name="Mitreva M."/>
            <person name="Nelson J."/>
            <person name="Hou S."/>
            <person name="Wollam A."/>
            <person name="Pepin K.H."/>
            <person name="Johnson M."/>
            <person name="Bhonagiri V."/>
            <person name="Nash W.E."/>
            <person name="Warren W."/>
            <person name="Chinwalla A."/>
            <person name="Mardis E.R."/>
            <person name="Wilson R.K."/>
        </authorList>
    </citation>
    <scope>NUCLEOTIDE SEQUENCE [LARGE SCALE GENOMIC DNA]</scope>
    <source>
        <strain evidence="3">ATCC 35185 / DSM 20758 / VPI D19B-28</strain>
    </source>
</reference>
<dbReference type="STRING" id="546271.Selsp_0511"/>
<dbReference type="Proteomes" id="UP000003505">
    <property type="component" value="Unassembled WGS sequence"/>
</dbReference>
<gene>
    <name evidence="2" type="ORF">SELSPUOL_02173</name>
</gene>
<feature type="compositionally biased region" description="Basic and acidic residues" evidence="1">
    <location>
        <begin position="7"/>
        <end position="26"/>
    </location>
</feature>
<comment type="caution">
    <text evidence="2">The sequence shown here is derived from an EMBL/GenBank/DDBJ whole genome shotgun (WGS) entry which is preliminary data.</text>
</comment>
<organism evidence="2 3">
    <name type="scientific">Selenomonas sputigena (strain ATCC 35185 / DSM 20758 / CCUG 44933 / VPI D19B-28)</name>
    <dbReference type="NCBI Taxonomy" id="546271"/>
    <lineage>
        <taxon>Bacteria</taxon>
        <taxon>Bacillati</taxon>
        <taxon>Bacillota</taxon>
        <taxon>Negativicutes</taxon>
        <taxon>Selenomonadales</taxon>
        <taxon>Selenomonadaceae</taxon>
        <taxon>Selenomonas</taxon>
    </lineage>
</organism>
<feature type="region of interest" description="Disordered" evidence="1">
    <location>
        <begin position="1"/>
        <end position="27"/>
    </location>
</feature>
<accession>C9LXG5</accession>
<dbReference type="EMBL" id="ACKP02000049">
    <property type="protein sequence ID" value="EEX76348.1"/>
    <property type="molecule type" value="Genomic_DNA"/>
</dbReference>
<dbReference type="AlphaFoldDB" id="C9LXG5"/>
<evidence type="ECO:0000313" key="2">
    <source>
        <dbReference type="EMBL" id="EEX76348.1"/>
    </source>
</evidence>
<evidence type="ECO:0000256" key="1">
    <source>
        <dbReference type="SAM" id="MobiDB-lite"/>
    </source>
</evidence>
<proteinExistence type="predicted"/>
<protein>
    <submittedName>
        <fullName evidence="2">Uncharacterized protein</fullName>
    </submittedName>
</protein>
<evidence type="ECO:0000313" key="3">
    <source>
        <dbReference type="Proteomes" id="UP000003505"/>
    </source>
</evidence>
<sequence>MDMGNDYENRREASIRQRLQGEEKEGGNAAGFNAAMESAAHGDRLGRFNARQGHGYAAEQVNDLIDKLSGKDAWILGDDNAKNGPDRMVDGQLIQTKYCANAQATVDAAFRNGKYRYLDAQGKPMQLEVPSDQYQASIRCMEEKIAEGQVAGVDDPRAARQFVRKGNVDYKTACNIARAGTVESLSFDAAHGMVVARSSMGISAILSFAKAIWAGEDVEKAVDIAMYNGLQMGGMAFAASMLTSQLTRTGLNRALLNPSIGVVRLLPSSVRKSLLDSMHKGAAVYGGAATKDLAKLLRSNAIAAGAMMLAMSAGDITNCFRGRISAKQLFKNMTNLAGGIGGGYLGTFLVQGVASAASGGASTAIVLGAGLVGGTLGTMATSTATNHFVEEDAWEMVRILDERLIPLAQQYLLSQEELDLVVEDLNVALGGGKKKGIGGEKLLEMYASPDRVQFADTLLTEHIENIVRWRVHVRLPKPEKFMEGMGRVLTLAAGGQRGQNSCAQKEWKPVEMGQRLLSREVSERAAKKARYVGNQMNIISAQQGESLAQMAAEEKEFAAKQHLHDEKIAAYQAELKKFGEENENGK</sequence>
<name>C9LXG5_SELS3</name>
<dbReference type="eggNOG" id="COG2020">
    <property type="taxonomic scope" value="Bacteria"/>
</dbReference>